<gene>
    <name evidence="1" type="ORF">XBFM1_1510024</name>
</gene>
<comment type="caution">
    <text evidence="1">The sequence shown here is derived from an EMBL/GenBank/DDBJ whole genome shotgun (WGS) entry which is preliminary data.</text>
</comment>
<organism evidence="1 2">
    <name type="scientific">Xenorhabdus bovienii str. feltiae Moldova</name>
    <dbReference type="NCBI Taxonomy" id="1398200"/>
    <lineage>
        <taxon>Bacteria</taxon>
        <taxon>Pseudomonadati</taxon>
        <taxon>Pseudomonadota</taxon>
        <taxon>Gammaproteobacteria</taxon>
        <taxon>Enterobacterales</taxon>
        <taxon>Morganellaceae</taxon>
        <taxon>Xenorhabdus</taxon>
    </lineage>
</organism>
<dbReference type="AlphaFoldDB" id="A0A077NRR3"/>
<accession>A0A077NRR3</accession>
<proteinExistence type="predicted"/>
<evidence type="ECO:0000313" key="1">
    <source>
        <dbReference type="EMBL" id="CDH00326.1"/>
    </source>
</evidence>
<dbReference type="EMBL" id="CBSV010000059">
    <property type="protein sequence ID" value="CDH00326.1"/>
    <property type="molecule type" value="Genomic_DNA"/>
</dbReference>
<evidence type="ECO:0000313" key="2">
    <source>
        <dbReference type="Proteomes" id="UP000028487"/>
    </source>
</evidence>
<dbReference type="HOGENOM" id="CLU_3190739_0_0_6"/>
<name>A0A077NRR3_XENBV</name>
<protein>
    <submittedName>
        <fullName evidence="1">Uncharacterized protein</fullName>
    </submittedName>
</protein>
<reference evidence="1" key="1">
    <citation type="submission" date="2013-07" db="EMBL/GenBank/DDBJ databases">
        <title>Sub-species coevolution in mutualistic symbiosis.</title>
        <authorList>
            <person name="Murfin K."/>
            <person name="Klassen J."/>
            <person name="Lee M."/>
            <person name="Forst S."/>
            <person name="Stock P."/>
            <person name="Goodrich-Blair H."/>
        </authorList>
    </citation>
    <scope>NUCLEOTIDE SEQUENCE [LARGE SCALE GENOMIC DNA]</scope>
    <source>
        <strain evidence="1">Feltiae Moldova</strain>
    </source>
</reference>
<sequence length="51" mass="6028">MYHLYLYPQHMPPMDKSNLQATLPQLHVKLILVLQTKLLTWVLSVQVHSME</sequence>
<dbReference type="Proteomes" id="UP000028487">
    <property type="component" value="Unassembled WGS sequence"/>
</dbReference>